<dbReference type="InterPro" id="IPR001623">
    <property type="entry name" value="DnaJ_domain"/>
</dbReference>
<dbReference type="SUPFAM" id="SSF57938">
    <property type="entry name" value="DnaJ/Hsp40 cysteine-rich domain"/>
    <property type="match status" value="1"/>
</dbReference>
<name>A0A0F9IZX9_9ZZZZ</name>
<dbReference type="SUPFAM" id="SSF49493">
    <property type="entry name" value="HSP40/DnaJ peptide-binding domain"/>
    <property type="match status" value="2"/>
</dbReference>
<gene>
    <name evidence="3" type="ORF">LCGC14_1517190</name>
</gene>
<evidence type="ECO:0000256" key="1">
    <source>
        <dbReference type="ARBA" id="ARBA00023186"/>
    </source>
</evidence>
<protein>
    <recommendedName>
        <fullName evidence="2">J domain-containing protein</fullName>
    </recommendedName>
</protein>
<dbReference type="GO" id="GO:0042026">
    <property type="term" value="P:protein refolding"/>
    <property type="evidence" value="ECO:0007669"/>
    <property type="project" value="TreeGrafter"/>
</dbReference>
<dbReference type="CDD" id="cd06257">
    <property type="entry name" value="DnaJ"/>
    <property type="match status" value="1"/>
</dbReference>
<dbReference type="CDD" id="cd10747">
    <property type="entry name" value="DnaJ_C"/>
    <property type="match status" value="1"/>
</dbReference>
<comment type="caution">
    <text evidence="3">The sequence shown here is derived from an EMBL/GenBank/DDBJ whole genome shotgun (WGS) entry which is preliminary data.</text>
</comment>
<dbReference type="Gene3D" id="2.60.260.20">
    <property type="entry name" value="Urease metallochaperone UreE, N-terminal domain"/>
    <property type="match status" value="2"/>
</dbReference>
<dbReference type="Pfam" id="PF00226">
    <property type="entry name" value="DnaJ"/>
    <property type="match status" value="1"/>
</dbReference>
<dbReference type="AlphaFoldDB" id="A0A0F9IZX9"/>
<evidence type="ECO:0000313" key="3">
    <source>
        <dbReference type="EMBL" id="KKM62878.1"/>
    </source>
</evidence>
<dbReference type="EMBL" id="LAZR01011209">
    <property type="protein sequence ID" value="KKM62878.1"/>
    <property type="molecule type" value="Genomic_DNA"/>
</dbReference>
<sequence>MAKSLYDILSVSRSASEKELRQAYRRLARKYHPDVNPGDTKAEERFKQINSAYEVLSDAEKRKKYDRYGERWEQAEAFEKARQAGGGSGALFGRRFDLGDLFGRGGGGSFETILESFRGRRGPMRGQNVEYAAEVTLEEAFQGATRLLQLQSEEACATCGGSGQIAGAVCHVCEGAGASLRPKRIELKIPAGVRDGSRVRIAGEGHTPASRGGPRGDLYVVVKVRPHSRFERKGDDLTTEVGVPLEDAVLGGEVEVSTLSGKRPDGRPSGRVALKIPPLTQSGRVIVEWRPPHSTMGIYSSMEEFRTIHVDCHPSMNEVVWLDGLRGDVVEGPHFCCPYCNCQDFVVVREEPPSQWLRCAVCKDRVVTVLRIVGRDVR</sequence>
<proteinExistence type="predicted"/>
<dbReference type="InterPro" id="IPR018253">
    <property type="entry name" value="DnaJ_domain_CS"/>
</dbReference>
<keyword evidence="1" id="KW-0143">Chaperone</keyword>
<dbReference type="InterPro" id="IPR002939">
    <property type="entry name" value="DnaJ_C"/>
</dbReference>
<dbReference type="SMART" id="SM00271">
    <property type="entry name" value="DnaJ"/>
    <property type="match status" value="1"/>
</dbReference>
<reference evidence="3" key="1">
    <citation type="journal article" date="2015" name="Nature">
        <title>Complex archaea that bridge the gap between prokaryotes and eukaryotes.</title>
        <authorList>
            <person name="Spang A."/>
            <person name="Saw J.H."/>
            <person name="Jorgensen S.L."/>
            <person name="Zaremba-Niedzwiedzka K."/>
            <person name="Martijn J."/>
            <person name="Lind A.E."/>
            <person name="van Eijk R."/>
            <person name="Schleper C."/>
            <person name="Guy L."/>
            <person name="Ettema T.J."/>
        </authorList>
    </citation>
    <scope>NUCLEOTIDE SEQUENCE</scope>
</reference>
<dbReference type="GO" id="GO:0051082">
    <property type="term" value="F:unfolded protein binding"/>
    <property type="evidence" value="ECO:0007669"/>
    <property type="project" value="InterPro"/>
</dbReference>
<dbReference type="PRINTS" id="PR00625">
    <property type="entry name" value="JDOMAIN"/>
</dbReference>
<dbReference type="PANTHER" id="PTHR43096:SF52">
    <property type="entry name" value="DNAJ HOMOLOG 1, MITOCHONDRIAL-RELATED"/>
    <property type="match status" value="1"/>
</dbReference>
<dbReference type="InterPro" id="IPR036869">
    <property type="entry name" value="J_dom_sf"/>
</dbReference>
<evidence type="ECO:0000259" key="2">
    <source>
        <dbReference type="PROSITE" id="PS50076"/>
    </source>
</evidence>
<dbReference type="InterPro" id="IPR008971">
    <property type="entry name" value="HSP40/DnaJ_pept-bd"/>
</dbReference>
<dbReference type="GO" id="GO:0005737">
    <property type="term" value="C:cytoplasm"/>
    <property type="evidence" value="ECO:0007669"/>
    <property type="project" value="TreeGrafter"/>
</dbReference>
<dbReference type="Gene3D" id="6.20.20.10">
    <property type="match status" value="1"/>
</dbReference>
<dbReference type="PROSITE" id="PS00636">
    <property type="entry name" value="DNAJ_1"/>
    <property type="match status" value="1"/>
</dbReference>
<dbReference type="InterPro" id="IPR036410">
    <property type="entry name" value="HSP_DnaJ_Cys-rich_dom_sf"/>
</dbReference>
<dbReference type="SUPFAM" id="SSF46565">
    <property type="entry name" value="Chaperone J-domain"/>
    <property type="match status" value="1"/>
</dbReference>
<dbReference type="Pfam" id="PF01556">
    <property type="entry name" value="DnaJ_C"/>
    <property type="match status" value="1"/>
</dbReference>
<dbReference type="PANTHER" id="PTHR43096">
    <property type="entry name" value="DNAJ HOMOLOG 1, MITOCHONDRIAL-RELATED"/>
    <property type="match status" value="1"/>
</dbReference>
<accession>A0A0F9IZX9</accession>
<organism evidence="3">
    <name type="scientific">marine sediment metagenome</name>
    <dbReference type="NCBI Taxonomy" id="412755"/>
    <lineage>
        <taxon>unclassified sequences</taxon>
        <taxon>metagenomes</taxon>
        <taxon>ecological metagenomes</taxon>
    </lineage>
</organism>
<dbReference type="PROSITE" id="PS50076">
    <property type="entry name" value="DNAJ_2"/>
    <property type="match status" value="1"/>
</dbReference>
<dbReference type="Gene3D" id="1.10.287.110">
    <property type="entry name" value="DnaJ domain"/>
    <property type="match status" value="1"/>
</dbReference>
<feature type="domain" description="J" evidence="2">
    <location>
        <begin position="4"/>
        <end position="69"/>
    </location>
</feature>